<feature type="transmembrane region" description="Helical" evidence="17">
    <location>
        <begin position="89"/>
        <end position="110"/>
    </location>
</feature>
<dbReference type="InterPro" id="IPR005467">
    <property type="entry name" value="His_kinase_dom"/>
</dbReference>
<dbReference type="SMART" id="SM00086">
    <property type="entry name" value="PAC"/>
    <property type="match status" value="2"/>
</dbReference>
<keyword evidence="7" id="KW-0808">Transferase</keyword>
<dbReference type="STRING" id="1781255.BH720_18165"/>
<dbReference type="PROSITE" id="PS50113">
    <property type="entry name" value="PAC"/>
    <property type="match status" value="1"/>
</dbReference>
<evidence type="ECO:0000256" key="4">
    <source>
        <dbReference type="ARBA" id="ARBA00012438"/>
    </source>
</evidence>
<dbReference type="SMART" id="SM00387">
    <property type="entry name" value="HATPase_c"/>
    <property type="match status" value="1"/>
</dbReference>
<dbReference type="EMBL" id="MJGC01000079">
    <property type="protein sequence ID" value="OEJ73765.1"/>
    <property type="molecule type" value="Genomic_DNA"/>
</dbReference>
<keyword evidence="10 21" id="KW-0418">Kinase</keyword>
<dbReference type="Pfam" id="PF02518">
    <property type="entry name" value="HATPase_c"/>
    <property type="match status" value="1"/>
</dbReference>
<dbReference type="InterPro" id="IPR036890">
    <property type="entry name" value="HATPase_C_sf"/>
</dbReference>
<evidence type="ECO:0000256" key="11">
    <source>
        <dbReference type="ARBA" id="ARBA00022840"/>
    </source>
</evidence>
<evidence type="ECO:0000256" key="2">
    <source>
        <dbReference type="ARBA" id="ARBA00004651"/>
    </source>
</evidence>
<dbReference type="PANTHER" id="PTHR43047">
    <property type="entry name" value="TWO-COMPONENT HISTIDINE PROTEIN KINASE"/>
    <property type="match status" value="1"/>
</dbReference>
<keyword evidence="5" id="KW-1003">Cell membrane</keyword>
<evidence type="ECO:0000313" key="21">
    <source>
        <dbReference type="EMBL" id="OEJ73765.1"/>
    </source>
</evidence>
<dbReference type="Gene3D" id="1.10.287.130">
    <property type="match status" value="1"/>
</dbReference>
<dbReference type="InterPro" id="IPR003661">
    <property type="entry name" value="HisK_dim/P_dom"/>
</dbReference>
<comment type="subcellular location">
    <subcellularLocation>
        <location evidence="2">Cell membrane</location>
        <topology evidence="2">Multi-pass membrane protein</topology>
    </subcellularLocation>
</comment>
<dbReference type="EC" id="2.7.13.3" evidence="4"/>
<dbReference type="InterPro" id="IPR000014">
    <property type="entry name" value="PAS"/>
</dbReference>
<keyword evidence="8 17" id="KW-0812">Transmembrane</keyword>
<feature type="domain" description="Histidine kinase" evidence="18">
    <location>
        <begin position="592"/>
        <end position="830"/>
    </location>
</feature>
<dbReference type="PRINTS" id="PR00344">
    <property type="entry name" value="BCTRLSENSOR"/>
</dbReference>
<feature type="transmembrane region" description="Helical" evidence="17">
    <location>
        <begin position="207"/>
        <end position="228"/>
    </location>
</feature>
<dbReference type="InterPro" id="IPR000700">
    <property type="entry name" value="PAS-assoc_C"/>
</dbReference>
<keyword evidence="9" id="KW-0547">Nucleotide-binding</keyword>
<comment type="similarity">
    <text evidence="3">In the N-terminal section; belongs to the phytochrome family.</text>
</comment>
<dbReference type="GO" id="GO:0005524">
    <property type="term" value="F:ATP binding"/>
    <property type="evidence" value="ECO:0007669"/>
    <property type="project" value="UniProtKB-KW"/>
</dbReference>
<gene>
    <name evidence="21" type="ORF">BH720_18165</name>
</gene>
<feature type="transmembrane region" description="Helical" evidence="17">
    <location>
        <begin position="294"/>
        <end position="315"/>
    </location>
</feature>
<comment type="caution">
    <text evidence="21">The sequence shown here is derived from an EMBL/GenBank/DDBJ whole genome shotgun (WGS) entry which is preliminary data.</text>
</comment>
<evidence type="ECO:0000259" key="18">
    <source>
        <dbReference type="PROSITE" id="PS50109"/>
    </source>
</evidence>
<dbReference type="PROSITE" id="PS50109">
    <property type="entry name" value="HIS_KIN"/>
    <property type="match status" value="1"/>
</dbReference>
<feature type="transmembrane region" description="Helical" evidence="17">
    <location>
        <begin position="130"/>
        <end position="155"/>
    </location>
</feature>
<dbReference type="OrthoDB" id="434992at2"/>
<dbReference type="InterPro" id="IPR003594">
    <property type="entry name" value="HATPase_dom"/>
</dbReference>
<dbReference type="SMART" id="SM00388">
    <property type="entry name" value="HisKA"/>
    <property type="match status" value="1"/>
</dbReference>
<dbReference type="CDD" id="cd16922">
    <property type="entry name" value="HATPase_EvgS-ArcB-TorS-like"/>
    <property type="match status" value="1"/>
</dbReference>
<dbReference type="NCBIfam" id="TIGR00229">
    <property type="entry name" value="sensory_box"/>
    <property type="match status" value="2"/>
</dbReference>
<accession>A0A1E5QGF2</accession>
<dbReference type="Gene3D" id="3.30.450.20">
    <property type="entry name" value="PAS domain"/>
    <property type="match status" value="2"/>
</dbReference>
<evidence type="ECO:0000256" key="17">
    <source>
        <dbReference type="SAM" id="Phobius"/>
    </source>
</evidence>
<dbReference type="GO" id="GO:0000155">
    <property type="term" value="F:phosphorelay sensor kinase activity"/>
    <property type="evidence" value="ECO:0007669"/>
    <property type="project" value="InterPro"/>
</dbReference>
<dbReference type="GO" id="GO:0005886">
    <property type="term" value="C:plasma membrane"/>
    <property type="evidence" value="ECO:0007669"/>
    <property type="project" value="UniProtKB-SubCell"/>
</dbReference>
<dbReference type="InterPro" id="IPR007895">
    <property type="entry name" value="MASE1"/>
</dbReference>
<keyword evidence="6" id="KW-0597">Phosphoprotein</keyword>
<evidence type="ECO:0000256" key="8">
    <source>
        <dbReference type="ARBA" id="ARBA00022692"/>
    </source>
</evidence>
<evidence type="ECO:0000256" key="9">
    <source>
        <dbReference type="ARBA" id="ARBA00022741"/>
    </source>
</evidence>
<evidence type="ECO:0000259" key="20">
    <source>
        <dbReference type="PROSITE" id="PS50113"/>
    </source>
</evidence>
<feature type="transmembrane region" description="Helical" evidence="17">
    <location>
        <begin position="20"/>
        <end position="42"/>
    </location>
</feature>
<comment type="catalytic activity">
    <reaction evidence="1">
        <text>ATP + protein L-histidine = ADP + protein N-phospho-L-histidine.</text>
        <dbReference type="EC" id="2.7.13.3"/>
    </reaction>
</comment>
<keyword evidence="14 17" id="KW-0472">Membrane</keyword>
<reference evidence="21" key="1">
    <citation type="submission" date="2016-09" db="EMBL/GenBank/DDBJ databases">
        <title>Draft genome of thermotolerant cyanobacterium Desertifilum sp. strain IPPAS B-1220.</title>
        <authorList>
            <person name="Sinetova M.A."/>
            <person name="Bolakhan K."/>
            <person name="Zayadan B.K."/>
            <person name="Mironov K.S."/>
            <person name="Ustinova V."/>
            <person name="Kupriyanova E.V."/>
            <person name="Sidorov R.A."/>
            <person name="Skrypnik A.N."/>
            <person name="Gogoleva N.E."/>
            <person name="Gogolev Y.V."/>
            <person name="Los D.A."/>
        </authorList>
    </citation>
    <scope>NUCLEOTIDE SEQUENCE [LARGE SCALE GENOMIC DNA]</scope>
    <source>
        <strain evidence="21">IPPAS B-1220</strain>
    </source>
</reference>
<dbReference type="InterPro" id="IPR004358">
    <property type="entry name" value="Sig_transdc_His_kin-like_C"/>
</dbReference>
<evidence type="ECO:0000256" key="6">
    <source>
        <dbReference type="ARBA" id="ARBA00022553"/>
    </source>
</evidence>
<proteinExistence type="inferred from homology"/>
<dbReference type="CDD" id="cd00082">
    <property type="entry name" value="HisKA"/>
    <property type="match status" value="1"/>
</dbReference>
<evidence type="ECO:0000256" key="16">
    <source>
        <dbReference type="ARBA" id="ARBA00074306"/>
    </source>
</evidence>
<evidence type="ECO:0000256" key="1">
    <source>
        <dbReference type="ARBA" id="ARBA00000085"/>
    </source>
</evidence>
<evidence type="ECO:0000256" key="10">
    <source>
        <dbReference type="ARBA" id="ARBA00022777"/>
    </source>
</evidence>
<feature type="domain" description="PAS" evidence="19">
    <location>
        <begin position="450"/>
        <end position="507"/>
    </location>
</feature>
<dbReference type="CDD" id="cd00130">
    <property type="entry name" value="PAS"/>
    <property type="match status" value="2"/>
</dbReference>
<dbReference type="SMART" id="SM00091">
    <property type="entry name" value="PAS"/>
    <property type="match status" value="2"/>
</dbReference>
<keyword evidence="15" id="KW-0131">Cell cycle</keyword>
<evidence type="ECO:0000259" key="19">
    <source>
        <dbReference type="PROSITE" id="PS50112"/>
    </source>
</evidence>
<dbReference type="Pfam" id="PF13426">
    <property type="entry name" value="PAS_9"/>
    <property type="match status" value="1"/>
</dbReference>
<dbReference type="Pfam" id="PF05231">
    <property type="entry name" value="MASE1"/>
    <property type="match status" value="1"/>
</dbReference>
<evidence type="ECO:0000256" key="13">
    <source>
        <dbReference type="ARBA" id="ARBA00023012"/>
    </source>
</evidence>
<dbReference type="PROSITE" id="PS50112">
    <property type="entry name" value="PAS"/>
    <property type="match status" value="1"/>
</dbReference>
<dbReference type="FunFam" id="1.10.287.130:FF:000038">
    <property type="entry name" value="Sensory transduction histidine kinase"/>
    <property type="match status" value="1"/>
</dbReference>
<dbReference type="Gene3D" id="3.30.565.10">
    <property type="entry name" value="Histidine kinase-like ATPase, C-terminal domain"/>
    <property type="match status" value="1"/>
</dbReference>
<evidence type="ECO:0000256" key="5">
    <source>
        <dbReference type="ARBA" id="ARBA00022475"/>
    </source>
</evidence>
<feature type="transmembrane region" description="Helical" evidence="17">
    <location>
        <begin position="167"/>
        <end position="187"/>
    </location>
</feature>
<protein>
    <recommendedName>
        <fullName evidence="16">Circadian input-output histidine kinase CikA</fullName>
        <ecNumber evidence="4">2.7.13.3</ecNumber>
    </recommendedName>
</protein>
<evidence type="ECO:0000256" key="15">
    <source>
        <dbReference type="ARBA" id="ARBA00023306"/>
    </source>
</evidence>
<dbReference type="Pfam" id="PF00512">
    <property type="entry name" value="HisKA"/>
    <property type="match status" value="1"/>
</dbReference>
<dbReference type="FunFam" id="3.30.565.10:FF:000010">
    <property type="entry name" value="Sensor histidine kinase RcsC"/>
    <property type="match status" value="1"/>
</dbReference>
<dbReference type="Gene3D" id="2.10.70.100">
    <property type="match status" value="1"/>
</dbReference>
<dbReference type="SUPFAM" id="SSF47384">
    <property type="entry name" value="Homodimeric domain of signal transducing histidine kinase"/>
    <property type="match status" value="1"/>
</dbReference>
<evidence type="ECO:0000256" key="14">
    <source>
        <dbReference type="ARBA" id="ARBA00023136"/>
    </source>
</evidence>
<evidence type="ECO:0000256" key="3">
    <source>
        <dbReference type="ARBA" id="ARBA00006402"/>
    </source>
</evidence>
<evidence type="ECO:0000256" key="12">
    <source>
        <dbReference type="ARBA" id="ARBA00022989"/>
    </source>
</evidence>
<sequence>MHTRKLSVNFLQKKRCQYLITVAIVAAAYYCVAQLTLFVPSFESGASSVWPAAGVAQAVLILQGRLLWPGIALGSFWFFTEPSWAMRDAIPMGFFQALGLAVGVTLQAVLGATFLQKVRFRAALERLQDVLGFTLLAAGFATLANATIGTLNRYLYDANLHASIVKVWWTWWLADAIGILIVTPVLLTWTIGDPNGRPYWPPISRNPWRIVEAIVLILLVLAIGWLVFCSRTRAAVARYPLEYLPFPLIAWAALRFGPRLTSLVNLFTSGLALWGMARESSPFLESAQTSTQAYLSLQIFLGVMIVTALVLASTVQERRMAEKHSCDRQASLANAQRIAHLGNWDYDLIRHQWYWSDEMYRILGCTPIAFEPSLESYLQFVHPDDLNLVKTSRDRTIHERKPHKIDYRIVRPDGEERLVSEQSKIWETHITGTVQDVTERLRAEAALRSSEERFSKAFHVSPIGISILTLEAGRFLDANESLLRLLGYTASEVIGKTSTELFIWTHPFTEPTKLAQILSSQGAISNLEIQIQTKSGELRDCLFSGELIDLEGVPCVLAMLADITERKRTEELQRDKEAAVAANRAKSMFLANMSHELRTPLNAIIGYSEMMQEEAEELGQVQLLSDLDKIKSAGQQLLGLISDILDLSKIEAGRMDLHLETFEIPVLIREVVNTVQPMINQNSNVLSVQCPDEIGFMEADPSKLRQALLNLLSNAAKFTEKGTITLMVSREEVLPDANNYSNSNGLSSASLSPFITFLVTDTGIGMTSEQIARVFQPFTQADASTTRKYGGTGLGLTITQKFCQMMGGDILVASQPGKGSTFMIYLPAKAPKSEQN</sequence>
<evidence type="ECO:0000256" key="7">
    <source>
        <dbReference type="ARBA" id="ARBA00022679"/>
    </source>
</evidence>
<dbReference type="Pfam" id="PF08447">
    <property type="entry name" value="PAS_3"/>
    <property type="match status" value="1"/>
</dbReference>
<keyword evidence="11" id="KW-0067">ATP-binding</keyword>
<dbReference type="InterPro" id="IPR036097">
    <property type="entry name" value="HisK_dim/P_sf"/>
</dbReference>
<dbReference type="SUPFAM" id="SSF55785">
    <property type="entry name" value="PYP-like sensor domain (PAS domain)"/>
    <property type="match status" value="2"/>
</dbReference>
<dbReference type="InterPro" id="IPR013655">
    <property type="entry name" value="PAS_fold_3"/>
</dbReference>
<dbReference type="InterPro" id="IPR035965">
    <property type="entry name" value="PAS-like_dom_sf"/>
</dbReference>
<dbReference type="SUPFAM" id="SSF55874">
    <property type="entry name" value="ATPase domain of HSP90 chaperone/DNA topoisomerase II/histidine kinase"/>
    <property type="match status" value="1"/>
</dbReference>
<keyword evidence="13" id="KW-0902">Two-component regulatory system</keyword>
<dbReference type="GO" id="GO:0009927">
    <property type="term" value="F:histidine phosphotransfer kinase activity"/>
    <property type="evidence" value="ECO:0007669"/>
    <property type="project" value="TreeGrafter"/>
</dbReference>
<keyword evidence="12 17" id="KW-1133">Transmembrane helix</keyword>
<organism evidence="21">
    <name type="scientific">Desertifilum tharense IPPAS B-1220</name>
    <dbReference type="NCBI Taxonomy" id="1781255"/>
    <lineage>
        <taxon>Bacteria</taxon>
        <taxon>Bacillati</taxon>
        <taxon>Cyanobacteriota</taxon>
        <taxon>Cyanophyceae</taxon>
        <taxon>Desertifilales</taxon>
        <taxon>Desertifilaceae</taxon>
        <taxon>Desertifilum</taxon>
    </lineage>
</organism>
<dbReference type="AlphaFoldDB" id="A0A1E5QGF2"/>
<dbReference type="PANTHER" id="PTHR43047:SF63">
    <property type="entry name" value="HISTIDINE KINASE"/>
    <property type="match status" value="1"/>
</dbReference>
<dbReference type="InterPro" id="IPR001610">
    <property type="entry name" value="PAC"/>
</dbReference>
<feature type="domain" description="PAC" evidence="20">
    <location>
        <begin position="525"/>
        <end position="575"/>
    </location>
</feature>
<name>A0A1E5QGF2_9CYAN</name>